<dbReference type="Pfam" id="PF02321">
    <property type="entry name" value="OEP"/>
    <property type="match status" value="2"/>
</dbReference>
<organism evidence="3 4">
    <name type="scientific">Pararobbsia alpina</name>
    <dbReference type="NCBI Taxonomy" id="621374"/>
    <lineage>
        <taxon>Bacteria</taxon>
        <taxon>Pseudomonadati</taxon>
        <taxon>Pseudomonadota</taxon>
        <taxon>Betaproteobacteria</taxon>
        <taxon>Burkholderiales</taxon>
        <taxon>Burkholderiaceae</taxon>
        <taxon>Pararobbsia</taxon>
    </lineage>
</organism>
<dbReference type="GO" id="GO:0015562">
    <property type="term" value="F:efflux transmembrane transporter activity"/>
    <property type="evidence" value="ECO:0007669"/>
    <property type="project" value="InterPro"/>
</dbReference>
<reference evidence="3 4" key="1">
    <citation type="submission" date="2020-04" db="EMBL/GenBank/DDBJ databases">
        <authorList>
            <person name="De Canck E."/>
        </authorList>
    </citation>
    <scope>NUCLEOTIDE SEQUENCE [LARGE SCALE GENOMIC DNA]</scope>
    <source>
        <strain evidence="3 4">LMG 28138</strain>
    </source>
</reference>
<dbReference type="Proteomes" id="UP000494115">
    <property type="component" value="Unassembled WGS sequence"/>
</dbReference>
<evidence type="ECO:0000313" key="4">
    <source>
        <dbReference type="Proteomes" id="UP000494115"/>
    </source>
</evidence>
<feature type="chain" id="PRO_5029039491" evidence="2">
    <location>
        <begin position="31"/>
        <end position="507"/>
    </location>
</feature>
<sequence length="507" mass="54697">MRTATIFPMKSPFTKSLAIALVSLVLAACAVQPAEHAKLTDTISTLAPPRWDVDVAPSRLETEAWWRQFGDPTLHQLVTEVLEQNLDVKAAVERVKQAEAVSAEQRAALLPHLDLNALAAYYRQNIPPPLGYVREAGIGVTASWTPDVFGGQRLAVLATRAQIERSQDALDELKLALAANAASAYIDLRWAQAEQKILQDNISIRERALHLTRARRAYGLSNNLDVARAQNQLSDLQARIPRIGSTIQHQLSLIAVYSGRTPQSVDHLTLANAAPVPVPASDVPAVLPSEALLRRPDVRVAYDGVEQRAAQVGVSRARRYPQFNLQLSDGLLAASWVGLPMVTDNLFSAALTATSPIFHAGEIRAGIEGSESQMRESELNLRQTLLNALKEVEDTRSDLVSSADAVSQLGTSCAASEQALRLSTELYKGGAADFLDVLEAQQSYLRDQDALNQAKREHALAAIALYRSLGGGWSKDGGIEVASATLTPSNAISNASLNASPDVPKPN</sequence>
<proteinExistence type="inferred from homology"/>
<feature type="signal peptide" evidence="2">
    <location>
        <begin position="1"/>
        <end position="30"/>
    </location>
</feature>
<keyword evidence="2" id="KW-0812">Transmembrane</keyword>
<dbReference type="AlphaFoldDB" id="A0A6S7BAG0"/>
<dbReference type="Gene3D" id="1.20.1600.10">
    <property type="entry name" value="Outer membrane efflux proteins (OEP)"/>
    <property type="match status" value="1"/>
</dbReference>
<dbReference type="NCBIfam" id="TIGR01845">
    <property type="entry name" value="outer_NodT"/>
    <property type="match status" value="1"/>
</dbReference>
<dbReference type="PROSITE" id="PS51257">
    <property type="entry name" value="PROKAR_LIPOPROTEIN"/>
    <property type="match status" value="1"/>
</dbReference>
<keyword evidence="2" id="KW-1134">Transmembrane beta strand</keyword>
<gene>
    <name evidence="3" type="primary">arpC_3</name>
    <name evidence="3" type="ORF">LMG28138_03168</name>
</gene>
<dbReference type="PANTHER" id="PTHR30203">
    <property type="entry name" value="OUTER MEMBRANE CATION EFFLUX PROTEIN"/>
    <property type="match status" value="1"/>
</dbReference>
<keyword evidence="4" id="KW-1185">Reference proteome</keyword>
<protein>
    <submittedName>
        <fullName evidence="3">Antibiotic efflux pump outer membrane protein ArpC</fullName>
    </submittedName>
</protein>
<dbReference type="Gene3D" id="2.20.200.10">
    <property type="entry name" value="Outer membrane efflux proteins (OEP)"/>
    <property type="match status" value="1"/>
</dbReference>
<comment type="similarity">
    <text evidence="1 2">Belongs to the outer membrane factor (OMF) (TC 1.B.17) family.</text>
</comment>
<keyword evidence="2" id="KW-0472">Membrane</keyword>
<dbReference type="InterPro" id="IPR010131">
    <property type="entry name" value="MdtP/NodT-like"/>
</dbReference>
<evidence type="ECO:0000256" key="2">
    <source>
        <dbReference type="RuleBase" id="RU362097"/>
    </source>
</evidence>
<accession>A0A6S7BAG0</accession>
<evidence type="ECO:0000313" key="3">
    <source>
        <dbReference type="EMBL" id="CAB3791495.1"/>
    </source>
</evidence>
<evidence type="ECO:0000256" key="1">
    <source>
        <dbReference type="ARBA" id="ARBA00007613"/>
    </source>
</evidence>
<keyword evidence="2" id="KW-0449">Lipoprotein</keyword>
<comment type="subcellular location">
    <subcellularLocation>
        <location evidence="2">Cell membrane</location>
        <topology evidence="2">Lipid-anchor</topology>
    </subcellularLocation>
</comment>
<dbReference type="SUPFAM" id="SSF56954">
    <property type="entry name" value="Outer membrane efflux proteins (OEP)"/>
    <property type="match status" value="1"/>
</dbReference>
<dbReference type="EMBL" id="CADIKM010000014">
    <property type="protein sequence ID" value="CAB3791495.1"/>
    <property type="molecule type" value="Genomic_DNA"/>
</dbReference>
<dbReference type="GO" id="GO:0005886">
    <property type="term" value="C:plasma membrane"/>
    <property type="evidence" value="ECO:0007669"/>
    <property type="project" value="UniProtKB-SubCell"/>
</dbReference>
<name>A0A6S7BAG0_9BURK</name>
<keyword evidence="2" id="KW-0732">Signal</keyword>
<dbReference type="InterPro" id="IPR003423">
    <property type="entry name" value="OMP_efflux"/>
</dbReference>
<keyword evidence="2" id="KW-0564">Palmitate</keyword>